<keyword evidence="3" id="KW-0805">Transcription regulation</keyword>
<dbReference type="PANTHER" id="PTHR31001">
    <property type="entry name" value="UNCHARACTERIZED TRANSCRIPTIONAL REGULATORY PROTEIN"/>
    <property type="match status" value="1"/>
</dbReference>
<dbReference type="EMBL" id="KV878591">
    <property type="protein sequence ID" value="OJJ56272.1"/>
    <property type="molecule type" value="Genomic_DNA"/>
</dbReference>
<evidence type="ECO:0000256" key="4">
    <source>
        <dbReference type="ARBA" id="ARBA00023125"/>
    </source>
</evidence>
<evidence type="ECO:0000313" key="10">
    <source>
        <dbReference type="Proteomes" id="UP000184356"/>
    </source>
</evidence>
<dbReference type="PROSITE" id="PS50048">
    <property type="entry name" value="ZN2_CY6_FUNGAL_2"/>
    <property type="match status" value="1"/>
</dbReference>
<name>A0A1L9TA27_9EURO</name>
<dbReference type="SMART" id="SM00906">
    <property type="entry name" value="Fungal_trans"/>
    <property type="match status" value="1"/>
</dbReference>
<dbReference type="PANTHER" id="PTHR31001:SF50">
    <property type="entry name" value="ZN(II)2CYS6 TRANSCRIPTION FACTOR (EUROFUNG)"/>
    <property type="match status" value="1"/>
</dbReference>
<dbReference type="SMART" id="SM00066">
    <property type="entry name" value="GAL4"/>
    <property type="match status" value="1"/>
</dbReference>
<dbReference type="OrthoDB" id="435881at2759"/>
<keyword evidence="4" id="KW-0238">DNA-binding</keyword>
<dbReference type="InterPro" id="IPR007219">
    <property type="entry name" value="XnlR_reg_dom"/>
</dbReference>
<protein>
    <recommendedName>
        <fullName evidence="8">Zn(2)-C6 fungal-type domain-containing protein</fullName>
    </recommendedName>
</protein>
<evidence type="ECO:0000256" key="7">
    <source>
        <dbReference type="SAM" id="MobiDB-lite"/>
    </source>
</evidence>
<dbReference type="GO" id="GO:0000981">
    <property type="term" value="F:DNA-binding transcription factor activity, RNA polymerase II-specific"/>
    <property type="evidence" value="ECO:0007669"/>
    <property type="project" value="InterPro"/>
</dbReference>
<dbReference type="CDD" id="cd12148">
    <property type="entry name" value="fungal_TF_MHR"/>
    <property type="match status" value="1"/>
</dbReference>
<dbReference type="GO" id="GO:0006351">
    <property type="term" value="P:DNA-templated transcription"/>
    <property type="evidence" value="ECO:0007669"/>
    <property type="project" value="InterPro"/>
</dbReference>
<evidence type="ECO:0000256" key="6">
    <source>
        <dbReference type="ARBA" id="ARBA00023242"/>
    </source>
</evidence>
<feature type="region of interest" description="Disordered" evidence="7">
    <location>
        <begin position="54"/>
        <end position="92"/>
    </location>
</feature>
<dbReference type="Proteomes" id="UP000184356">
    <property type="component" value="Unassembled WGS sequence"/>
</dbReference>
<dbReference type="PROSITE" id="PS00463">
    <property type="entry name" value="ZN2_CY6_FUNGAL_1"/>
    <property type="match status" value="1"/>
</dbReference>
<dbReference type="GO" id="GO:0005634">
    <property type="term" value="C:nucleus"/>
    <property type="evidence" value="ECO:0007669"/>
    <property type="project" value="UniProtKB-SubCell"/>
</dbReference>
<reference evidence="10" key="1">
    <citation type="journal article" date="2017" name="Genome Biol.">
        <title>Comparative genomics reveals high biological diversity and specific adaptations in the industrially and medically important fungal genus Aspergillus.</title>
        <authorList>
            <person name="de Vries R.P."/>
            <person name="Riley R."/>
            <person name="Wiebenga A."/>
            <person name="Aguilar-Osorio G."/>
            <person name="Amillis S."/>
            <person name="Uchima C.A."/>
            <person name="Anderluh G."/>
            <person name="Asadollahi M."/>
            <person name="Askin M."/>
            <person name="Barry K."/>
            <person name="Battaglia E."/>
            <person name="Bayram O."/>
            <person name="Benocci T."/>
            <person name="Braus-Stromeyer S.A."/>
            <person name="Caldana C."/>
            <person name="Canovas D."/>
            <person name="Cerqueira G.C."/>
            <person name="Chen F."/>
            <person name="Chen W."/>
            <person name="Choi C."/>
            <person name="Clum A."/>
            <person name="Dos Santos R.A."/>
            <person name="Damasio A.R."/>
            <person name="Diallinas G."/>
            <person name="Emri T."/>
            <person name="Fekete E."/>
            <person name="Flipphi M."/>
            <person name="Freyberg S."/>
            <person name="Gallo A."/>
            <person name="Gournas C."/>
            <person name="Habgood R."/>
            <person name="Hainaut M."/>
            <person name="Harispe M.L."/>
            <person name="Henrissat B."/>
            <person name="Hilden K.S."/>
            <person name="Hope R."/>
            <person name="Hossain A."/>
            <person name="Karabika E."/>
            <person name="Karaffa L."/>
            <person name="Karanyi Z."/>
            <person name="Krasevec N."/>
            <person name="Kuo A."/>
            <person name="Kusch H."/>
            <person name="LaButti K."/>
            <person name="Lagendijk E.L."/>
            <person name="Lapidus A."/>
            <person name="Levasseur A."/>
            <person name="Lindquist E."/>
            <person name="Lipzen A."/>
            <person name="Logrieco A.F."/>
            <person name="MacCabe A."/>
            <person name="Maekelae M.R."/>
            <person name="Malavazi I."/>
            <person name="Melin P."/>
            <person name="Meyer V."/>
            <person name="Mielnichuk N."/>
            <person name="Miskei M."/>
            <person name="Molnar A.P."/>
            <person name="Mule G."/>
            <person name="Ngan C.Y."/>
            <person name="Orejas M."/>
            <person name="Orosz E."/>
            <person name="Ouedraogo J.P."/>
            <person name="Overkamp K.M."/>
            <person name="Park H.-S."/>
            <person name="Perrone G."/>
            <person name="Piumi F."/>
            <person name="Punt P.J."/>
            <person name="Ram A.F."/>
            <person name="Ramon A."/>
            <person name="Rauscher S."/>
            <person name="Record E."/>
            <person name="Riano-Pachon D.M."/>
            <person name="Robert V."/>
            <person name="Roehrig J."/>
            <person name="Ruller R."/>
            <person name="Salamov A."/>
            <person name="Salih N.S."/>
            <person name="Samson R.A."/>
            <person name="Sandor E."/>
            <person name="Sanguinetti M."/>
            <person name="Schuetze T."/>
            <person name="Sepcic K."/>
            <person name="Shelest E."/>
            <person name="Sherlock G."/>
            <person name="Sophianopoulou V."/>
            <person name="Squina F.M."/>
            <person name="Sun H."/>
            <person name="Susca A."/>
            <person name="Todd R.B."/>
            <person name="Tsang A."/>
            <person name="Unkles S.E."/>
            <person name="van de Wiele N."/>
            <person name="van Rossen-Uffink D."/>
            <person name="Oliveira J.V."/>
            <person name="Vesth T.C."/>
            <person name="Visser J."/>
            <person name="Yu J.-H."/>
            <person name="Zhou M."/>
            <person name="Andersen M.R."/>
            <person name="Archer D.B."/>
            <person name="Baker S.E."/>
            <person name="Benoit I."/>
            <person name="Brakhage A.A."/>
            <person name="Braus G.H."/>
            <person name="Fischer R."/>
            <person name="Frisvad J.C."/>
            <person name="Goldman G.H."/>
            <person name="Houbraken J."/>
            <person name="Oakley B."/>
            <person name="Pocsi I."/>
            <person name="Scazzocchio C."/>
            <person name="Seiboth B."/>
            <person name="vanKuyk P.A."/>
            <person name="Wortman J."/>
            <person name="Dyer P.S."/>
            <person name="Grigoriev I.V."/>
        </authorList>
    </citation>
    <scope>NUCLEOTIDE SEQUENCE [LARGE SCALE GENOMIC DNA]</scope>
    <source>
        <strain evidence="10">CBS 593.65</strain>
    </source>
</reference>
<evidence type="ECO:0000256" key="3">
    <source>
        <dbReference type="ARBA" id="ARBA00023015"/>
    </source>
</evidence>
<feature type="region of interest" description="Disordered" evidence="7">
    <location>
        <begin position="121"/>
        <end position="141"/>
    </location>
</feature>
<dbReference type="Gene3D" id="4.10.240.10">
    <property type="entry name" value="Zn(2)-C6 fungal-type DNA-binding domain"/>
    <property type="match status" value="1"/>
</dbReference>
<dbReference type="RefSeq" id="XP_040700078.1">
    <property type="nucleotide sequence ID" value="XM_040843528.1"/>
</dbReference>
<keyword evidence="6" id="KW-0539">Nucleus</keyword>
<evidence type="ECO:0000256" key="2">
    <source>
        <dbReference type="ARBA" id="ARBA00022723"/>
    </source>
</evidence>
<dbReference type="InterPro" id="IPR050613">
    <property type="entry name" value="Sec_Metabolite_Reg"/>
</dbReference>
<dbReference type="VEuPathDB" id="FungiDB:ASPSYDRAFT_183300"/>
<accession>A0A1L9TA27</accession>
<comment type="subcellular location">
    <subcellularLocation>
        <location evidence="1">Nucleus</location>
    </subcellularLocation>
</comment>
<gene>
    <name evidence="9" type="ORF">ASPSYDRAFT_183300</name>
</gene>
<dbReference type="Pfam" id="PF04082">
    <property type="entry name" value="Fungal_trans"/>
    <property type="match status" value="1"/>
</dbReference>
<evidence type="ECO:0000256" key="5">
    <source>
        <dbReference type="ARBA" id="ARBA00023163"/>
    </source>
</evidence>
<dbReference type="SUPFAM" id="SSF57701">
    <property type="entry name" value="Zn2/Cys6 DNA-binding domain"/>
    <property type="match status" value="1"/>
</dbReference>
<evidence type="ECO:0000259" key="8">
    <source>
        <dbReference type="PROSITE" id="PS50048"/>
    </source>
</evidence>
<dbReference type="GO" id="GO:0003677">
    <property type="term" value="F:DNA binding"/>
    <property type="evidence" value="ECO:0007669"/>
    <property type="project" value="UniProtKB-KW"/>
</dbReference>
<dbReference type="CDD" id="cd00067">
    <property type="entry name" value="GAL4"/>
    <property type="match status" value="1"/>
</dbReference>
<feature type="domain" description="Zn(2)-C6 fungal-type" evidence="8">
    <location>
        <begin position="16"/>
        <end position="44"/>
    </location>
</feature>
<evidence type="ECO:0000256" key="1">
    <source>
        <dbReference type="ARBA" id="ARBA00004123"/>
    </source>
</evidence>
<keyword evidence="10" id="KW-1185">Reference proteome</keyword>
<dbReference type="STRING" id="1036612.A0A1L9TA27"/>
<dbReference type="InterPro" id="IPR001138">
    <property type="entry name" value="Zn2Cys6_DnaBD"/>
</dbReference>
<proteinExistence type="predicted"/>
<evidence type="ECO:0000313" key="9">
    <source>
        <dbReference type="EMBL" id="OJJ56272.1"/>
    </source>
</evidence>
<dbReference type="GO" id="GO:0008270">
    <property type="term" value="F:zinc ion binding"/>
    <property type="evidence" value="ECO:0007669"/>
    <property type="project" value="InterPro"/>
</dbReference>
<feature type="compositionally biased region" description="Polar residues" evidence="7">
    <location>
        <begin position="128"/>
        <end position="141"/>
    </location>
</feature>
<dbReference type="Pfam" id="PF00172">
    <property type="entry name" value="Zn_clus"/>
    <property type="match status" value="1"/>
</dbReference>
<dbReference type="GeneID" id="63759601"/>
<sequence length="726" mass="79778">MDRRNRQRNAETPRLTCELCRTRKVKCDKANPCSNCVSVGVVCVPVHRPRLPRGIHARRQRRVSPTPTLDTGETAEAKAGLSPGAETASDNDFTQRIRDLEELVASMRSSIVSPYSTALEKPVGDISQPESASSIPWTSSAETGSEKEKVLAEDLGCFWGNLDAEPIHEFSDVLPTQPQTAVHTCPTPKSSNIDNSTKGGWLRVLGLASNSLTCDWPPMPEEKEMTRQLCQVYLQQVDPIMKILHRPSVERWMILGQRYLSFVPGDLAVDALGFSVRFAAAASLTEDQCRARFCTSRSDLVADARTACESSLGRSGLLASPSVTALQAFVLYLIARGSTDNSPAAWTLTAVAVKLAKALNLHRNIGTNEAFFDQQMRRRLWLTVCLLDLKASLKQASEPIISPDEAASTFSLPKNINDSDFDPSTSNEVPEREELTDTTFALVTYHLQLAGRALNFDAAGSVDDKQARLKHAERFEHNALRLLHFCDPESSPFAWFTWHGTQCLVSGARLSSLRPLKRPQVRGSRTPAPSESYHASEISTKVLHLTLKVLEKAQLMHTDPRGEGFRWYVTIPWHAVATAVTESMTCGDENLVRLAWPIIEASYVLLQTEGGHNGQGNNGGIHSQLETLMAQGRNKLGPVLQQQASPCPSLGFGGSSAATSPRYNDSLNLYQPSAICNRGPTPGLDPLLLLPFDVNEKPDAVQEPDRCPGWDKIGHEEACWSCMFLC</sequence>
<dbReference type="AlphaFoldDB" id="A0A1L9TA27"/>
<dbReference type="InterPro" id="IPR036864">
    <property type="entry name" value="Zn2-C6_fun-type_DNA-bd_sf"/>
</dbReference>
<keyword evidence="2" id="KW-0479">Metal-binding</keyword>
<keyword evidence="5" id="KW-0804">Transcription</keyword>
<organism evidence="9 10">
    <name type="scientific">Aspergillus sydowii CBS 593.65</name>
    <dbReference type="NCBI Taxonomy" id="1036612"/>
    <lineage>
        <taxon>Eukaryota</taxon>
        <taxon>Fungi</taxon>
        <taxon>Dikarya</taxon>
        <taxon>Ascomycota</taxon>
        <taxon>Pezizomycotina</taxon>
        <taxon>Eurotiomycetes</taxon>
        <taxon>Eurotiomycetidae</taxon>
        <taxon>Eurotiales</taxon>
        <taxon>Aspergillaceae</taxon>
        <taxon>Aspergillus</taxon>
        <taxon>Aspergillus subgen. Nidulantes</taxon>
    </lineage>
</organism>